<dbReference type="PANTHER" id="PTHR31658:SF0">
    <property type="entry name" value="CONSERVED OLIGOMERIC GOLGI COMPLEX SUBUNIT 1"/>
    <property type="match status" value="1"/>
</dbReference>
<evidence type="ECO:0000256" key="3">
    <source>
        <dbReference type="ARBA" id="ARBA00020978"/>
    </source>
</evidence>
<dbReference type="InterPro" id="IPR033370">
    <property type="entry name" value="COG1"/>
</dbReference>
<keyword evidence="5" id="KW-0653">Protein transport</keyword>
<organism evidence="9 10">
    <name type="scientific">Saitozyma podzolica</name>
    <dbReference type="NCBI Taxonomy" id="1890683"/>
    <lineage>
        <taxon>Eukaryota</taxon>
        <taxon>Fungi</taxon>
        <taxon>Dikarya</taxon>
        <taxon>Basidiomycota</taxon>
        <taxon>Agaricomycotina</taxon>
        <taxon>Tremellomycetes</taxon>
        <taxon>Tremellales</taxon>
        <taxon>Trimorphomycetaceae</taxon>
        <taxon>Saitozyma</taxon>
    </lineage>
</organism>
<dbReference type="GO" id="GO:0006891">
    <property type="term" value="P:intra-Golgi vesicle-mediated transport"/>
    <property type="evidence" value="ECO:0007669"/>
    <property type="project" value="InterPro"/>
</dbReference>
<comment type="subcellular location">
    <subcellularLocation>
        <location evidence="1">Golgi apparatus membrane</location>
        <topology evidence="1">Peripheral membrane protein</topology>
    </subcellularLocation>
</comment>
<evidence type="ECO:0000313" key="10">
    <source>
        <dbReference type="Proteomes" id="UP000279259"/>
    </source>
</evidence>
<gene>
    <name evidence="9" type="ORF">EHS25_004573</name>
</gene>
<evidence type="ECO:0000256" key="6">
    <source>
        <dbReference type="ARBA" id="ARBA00023034"/>
    </source>
</evidence>
<dbReference type="Pfam" id="PF08700">
    <property type="entry name" value="VPS51_Exo84_N"/>
    <property type="match status" value="1"/>
</dbReference>
<accession>A0A427YUJ6</accession>
<dbReference type="GO" id="GO:0000139">
    <property type="term" value="C:Golgi membrane"/>
    <property type="evidence" value="ECO:0007669"/>
    <property type="project" value="UniProtKB-SubCell"/>
</dbReference>
<feature type="compositionally biased region" description="Gly residues" evidence="8">
    <location>
        <begin position="102"/>
        <end position="120"/>
    </location>
</feature>
<feature type="region of interest" description="Disordered" evidence="8">
    <location>
        <begin position="1"/>
        <end position="121"/>
    </location>
</feature>
<evidence type="ECO:0000256" key="2">
    <source>
        <dbReference type="ARBA" id="ARBA00006653"/>
    </source>
</evidence>
<dbReference type="GO" id="GO:0015031">
    <property type="term" value="P:protein transport"/>
    <property type="evidence" value="ECO:0007669"/>
    <property type="project" value="UniProtKB-KW"/>
</dbReference>
<evidence type="ECO:0000256" key="1">
    <source>
        <dbReference type="ARBA" id="ARBA00004395"/>
    </source>
</evidence>
<keyword evidence="7" id="KW-0472">Membrane</keyword>
<evidence type="ECO:0000256" key="7">
    <source>
        <dbReference type="ARBA" id="ARBA00023136"/>
    </source>
</evidence>
<feature type="region of interest" description="Disordered" evidence="8">
    <location>
        <begin position="358"/>
        <end position="383"/>
    </location>
</feature>
<dbReference type="Proteomes" id="UP000279259">
    <property type="component" value="Unassembled WGS sequence"/>
</dbReference>
<name>A0A427YUJ6_9TREE</name>
<evidence type="ECO:0000313" key="9">
    <source>
        <dbReference type="EMBL" id="RSH94767.1"/>
    </source>
</evidence>
<dbReference type="GO" id="GO:0017119">
    <property type="term" value="C:Golgi transport complex"/>
    <property type="evidence" value="ECO:0007669"/>
    <property type="project" value="InterPro"/>
</dbReference>
<reference evidence="9 10" key="1">
    <citation type="submission" date="2018-11" db="EMBL/GenBank/DDBJ databases">
        <title>Genome sequence of Saitozyma podzolica DSM 27192.</title>
        <authorList>
            <person name="Aliyu H."/>
            <person name="Gorte O."/>
            <person name="Ochsenreither K."/>
        </authorList>
    </citation>
    <scope>NUCLEOTIDE SEQUENCE [LARGE SCALE GENOMIC DNA]</scope>
    <source>
        <strain evidence="9 10">DSM 27192</strain>
    </source>
</reference>
<evidence type="ECO:0000256" key="4">
    <source>
        <dbReference type="ARBA" id="ARBA00022448"/>
    </source>
</evidence>
<dbReference type="OrthoDB" id="46189at2759"/>
<dbReference type="EMBL" id="RSCD01000002">
    <property type="protein sequence ID" value="RSH94767.1"/>
    <property type="molecule type" value="Genomic_DNA"/>
</dbReference>
<proteinExistence type="inferred from homology"/>
<keyword evidence="6" id="KW-0333">Golgi apparatus</keyword>
<evidence type="ECO:0000256" key="8">
    <source>
        <dbReference type="SAM" id="MobiDB-lite"/>
    </source>
</evidence>
<comment type="caution">
    <text evidence="9">The sequence shown here is derived from an EMBL/GenBank/DDBJ whole genome shotgun (WGS) entry which is preliminary data.</text>
</comment>
<feature type="compositionally biased region" description="Low complexity" evidence="8">
    <location>
        <begin position="1"/>
        <end position="39"/>
    </location>
</feature>
<protein>
    <recommendedName>
        <fullName evidence="3">Conserved oligomeric Golgi complex subunit 1</fullName>
    </recommendedName>
</protein>
<sequence length="986" mass="106401">MSLRSNPSSAMSPSSYTSPPFLDSSSSSRRPTRFSTISTLGIPPAVSPLDLPRRASGMSLPQGVGKMHRKVSNAASGSGSGISTPDYARRARRLAARAASGAGTGSGASAGQGAGVGGQGQRTIMEEKDWAGIEPDEIFRTLPVQEVRKVEAKMRADALNKQSELRSMVGTRYRDLLTSATQITSLHSSSLKLSENLKTLSQACNNPAEASILMEEAGETSEAEEVANMLPVAAHMKLLLDAPEALYGQLAHHAYLHAAFLWLVTRVVKESLSNMPEEVNEPYLPLLQKQWETLLPFRSHIVQRATAALRSRETTDPKTLSETLLAIILLDNLPISDALSLLLSQRTKTIRDILAHPTEPTTPKVTLSPRARRRTLSRARGPAQEREAISAVLSDAVRCLLDTVDIADRVFATREKTGTKESLLEEMMRLVQVGEPAPVTQQAPVRRSSQQRRTSRMLSISLTMPQFNLSPDSPPISTPQVLQSLPSAQILLRHLPASITGFTPFIASSSAPALADKLAAWQTSSTDLLREAAPSWLADLQSVSDVWRVRSSVVEVLQGDVLRHSIREALEDEWAARIRDVWDLKLEKLVEVAEVHVREAGEAMRQNVDDLDSNPEGYMFSDVTFPSAPTSTLVGSTTTFASFLSDLKRRAAYRTPRLDAVLSVLEKTALDLKVDMRGLPEQLHGDYSVRVQGMLGRLVGVLEKVLESMGPARGDGKLGIEAELFVGRVALFIAKSSSFLGDAVGESAVETSGLVDQLLRVHESSTSRWRGRAVEEAVTKLAPIFAPLRGPREVRASWQGPHPVAPSAPIMAALQSLVSSVRHLGLPQGVDLPITPRLVEAFVDQATALEGWKTLEAEGALQAAMDLALLSLLSGGRDDIASTKMLAKAKDADADVVPEDFPTQLPTLALDSLRRTQLLLHPLIAHLDPAKLGPTPKASGPDARMASLLRFGPPASKGGVGVGTEFRSPLAVSRPAKRFGLLSIAT</sequence>
<comment type="similarity">
    <text evidence="2">Belongs to the COG1 family.</text>
</comment>
<keyword evidence="4" id="KW-0813">Transport</keyword>
<dbReference type="STRING" id="1890683.A0A427YUJ6"/>
<evidence type="ECO:0000256" key="5">
    <source>
        <dbReference type="ARBA" id="ARBA00022927"/>
    </source>
</evidence>
<dbReference type="AlphaFoldDB" id="A0A427YUJ6"/>
<keyword evidence="10" id="KW-1185">Reference proteome</keyword>
<dbReference type="PANTHER" id="PTHR31658">
    <property type="entry name" value="CONSERVED OLIGOMERIC GOLGI COMPLEX SUBUNIT 1"/>
    <property type="match status" value="1"/>
</dbReference>